<dbReference type="EMBL" id="EAAA01000862">
    <property type="status" value="NOT_ANNOTATED_CDS"/>
    <property type="molecule type" value="Genomic_DNA"/>
</dbReference>
<dbReference type="CDD" id="cd12571">
    <property type="entry name" value="RRM6_RBM19"/>
    <property type="match status" value="1"/>
</dbReference>
<dbReference type="GO" id="GO:0005829">
    <property type="term" value="C:cytosol"/>
    <property type="evidence" value="ECO:0000318"/>
    <property type="project" value="GO_Central"/>
</dbReference>
<feature type="region of interest" description="Disordered" evidence="7">
    <location>
        <begin position="91"/>
        <end position="112"/>
    </location>
</feature>
<dbReference type="InterPro" id="IPR034418">
    <property type="entry name" value="RMB19_RRM1"/>
</dbReference>
<feature type="domain" description="RRM" evidence="8">
    <location>
        <begin position="2"/>
        <end position="79"/>
    </location>
</feature>
<dbReference type="GeneTree" id="ENSGT00840000129953"/>
<dbReference type="GO" id="GO:0008266">
    <property type="term" value="F:poly(U) RNA binding"/>
    <property type="evidence" value="ECO:0000318"/>
    <property type="project" value="GO_Central"/>
</dbReference>
<dbReference type="Gene3D" id="3.30.70.330">
    <property type="match status" value="6"/>
</dbReference>
<accession>H2XZG0</accession>
<dbReference type="CDD" id="cd12569">
    <property type="entry name" value="RRM4_RBM19"/>
    <property type="match status" value="1"/>
</dbReference>
<dbReference type="GO" id="GO:1990904">
    <property type="term" value="C:ribonucleoprotein complex"/>
    <property type="evidence" value="ECO:0000318"/>
    <property type="project" value="GO_Central"/>
</dbReference>
<dbReference type="GO" id="GO:0003730">
    <property type="term" value="F:mRNA 3'-UTR binding"/>
    <property type="evidence" value="ECO:0000318"/>
    <property type="project" value="GO_Central"/>
</dbReference>
<name>H2XZG0_CIOIN</name>
<dbReference type="PANTHER" id="PTHR48039:SF5">
    <property type="entry name" value="RNA-BINDING PROTEIN 28"/>
    <property type="match status" value="1"/>
</dbReference>
<dbReference type="Ensembl" id="ENSCINT00000030636.1">
    <property type="protein sequence ID" value="ENSCINP00000035044.1"/>
    <property type="gene ID" value="ENSCING00000023076.1"/>
</dbReference>
<protein>
    <recommendedName>
        <fullName evidence="8">RRM domain-containing protein</fullName>
    </recommendedName>
</protein>
<evidence type="ECO:0000256" key="6">
    <source>
        <dbReference type="PROSITE-ProRule" id="PRU00176"/>
    </source>
</evidence>
<dbReference type="GO" id="GO:0010494">
    <property type="term" value="C:cytoplasmic stress granule"/>
    <property type="evidence" value="ECO:0000318"/>
    <property type="project" value="GO_Central"/>
</dbReference>
<feature type="domain" description="RRM" evidence="8">
    <location>
        <begin position="253"/>
        <end position="331"/>
    </location>
</feature>
<feature type="domain" description="RRM" evidence="8">
    <location>
        <begin position="643"/>
        <end position="727"/>
    </location>
</feature>
<dbReference type="CDD" id="cd12318">
    <property type="entry name" value="RRM5_RBM19_like"/>
    <property type="match status" value="1"/>
</dbReference>
<dbReference type="SMART" id="SM00360">
    <property type="entry name" value="RRM"/>
    <property type="match status" value="6"/>
</dbReference>
<comment type="subcellular location">
    <subcellularLocation>
        <location evidence="1">Nucleus</location>
    </subcellularLocation>
</comment>
<dbReference type="GO" id="GO:0008143">
    <property type="term" value="F:poly(A) binding"/>
    <property type="evidence" value="ECO:0000318"/>
    <property type="project" value="GO_Central"/>
</dbReference>
<organism evidence="9 10">
    <name type="scientific">Ciona intestinalis</name>
    <name type="common">Transparent sea squirt</name>
    <name type="synonym">Ascidia intestinalis</name>
    <dbReference type="NCBI Taxonomy" id="7719"/>
    <lineage>
        <taxon>Eukaryota</taxon>
        <taxon>Metazoa</taxon>
        <taxon>Chordata</taxon>
        <taxon>Tunicata</taxon>
        <taxon>Ascidiacea</taxon>
        <taxon>Phlebobranchia</taxon>
        <taxon>Cionidae</taxon>
        <taxon>Ciona</taxon>
    </lineage>
</organism>
<reference evidence="9" key="2">
    <citation type="journal article" date="2008" name="Genome Biol.">
        <title>Improved genome assembly and evidence-based global gene model set for the chordate Ciona intestinalis: new insight into intron and operon populations.</title>
        <authorList>
            <person name="Satou Y."/>
            <person name="Mineta K."/>
            <person name="Ogasawara M."/>
            <person name="Sasakura Y."/>
            <person name="Shoguchi E."/>
            <person name="Ueno K."/>
            <person name="Yamada L."/>
            <person name="Matsumoto J."/>
            <person name="Wasserscheid J."/>
            <person name="Dewar K."/>
            <person name="Wiley G.B."/>
            <person name="Macmil S.L."/>
            <person name="Roe B.A."/>
            <person name="Zeller R.W."/>
            <person name="Hastings K.E."/>
            <person name="Lemaire P."/>
            <person name="Lindquist E."/>
            <person name="Endo T."/>
            <person name="Hotta K."/>
            <person name="Inaba K."/>
        </authorList>
    </citation>
    <scope>NUCLEOTIDE SEQUENCE [LARGE SCALE GENOMIC DNA]</scope>
    <source>
        <strain evidence="9">wild type</strain>
    </source>
</reference>
<evidence type="ECO:0000256" key="5">
    <source>
        <dbReference type="ARBA" id="ARBA00023242"/>
    </source>
</evidence>
<evidence type="ECO:0000313" key="10">
    <source>
        <dbReference type="Proteomes" id="UP000008144"/>
    </source>
</evidence>
<dbReference type="FunFam" id="3.30.70.330:FF:000813">
    <property type="entry name" value="RNA binding motif protein 19"/>
    <property type="match status" value="1"/>
</dbReference>
<feature type="domain" description="RRM" evidence="8">
    <location>
        <begin position="143"/>
        <end position="213"/>
    </location>
</feature>
<dbReference type="InterPro" id="IPR034423">
    <property type="entry name" value="RBM19_RRM5"/>
</dbReference>
<dbReference type="AlphaFoldDB" id="H2XZG0"/>
<evidence type="ECO:0000256" key="2">
    <source>
        <dbReference type="ARBA" id="ARBA00008033"/>
    </source>
</evidence>
<dbReference type="SUPFAM" id="SSF54928">
    <property type="entry name" value="RNA-binding domain, RBD"/>
    <property type="match status" value="5"/>
</dbReference>
<dbReference type="InParanoid" id="H2XZG0"/>
<dbReference type="Pfam" id="PF00076">
    <property type="entry name" value="RRM_1"/>
    <property type="match status" value="5"/>
</dbReference>
<proteinExistence type="inferred from homology"/>
<keyword evidence="10" id="KW-1185">Reference proteome</keyword>
<evidence type="ECO:0000256" key="4">
    <source>
        <dbReference type="ARBA" id="ARBA00022884"/>
    </source>
</evidence>
<dbReference type="InterPro" id="IPR051945">
    <property type="entry name" value="RRM_MRD1_RNA_proc_ribogen"/>
</dbReference>
<dbReference type="InterPro" id="IPR000504">
    <property type="entry name" value="RRM_dom"/>
</dbReference>
<dbReference type="InterPro" id="IPR034421">
    <property type="entry name" value="RBM19_RRM6"/>
</dbReference>
<dbReference type="InterPro" id="IPR035979">
    <property type="entry name" value="RBD_domain_sf"/>
</dbReference>
<reference evidence="10" key="1">
    <citation type="journal article" date="2002" name="Science">
        <title>The draft genome of Ciona intestinalis: insights into chordate and vertebrate origins.</title>
        <authorList>
            <person name="Dehal P."/>
            <person name="Satou Y."/>
            <person name="Campbell R.K."/>
            <person name="Chapman J."/>
            <person name="Degnan B."/>
            <person name="De Tomaso A."/>
            <person name="Davidson B."/>
            <person name="Di Gregorio A."/>
            <person name="Gelpke M."/>
            <person name="Goodstein D.M."/>
            <person name="Harafuji N."/>
            <person name="Hastings K.E."/>
            <person name="Ho I."/>
            <person name="Hotta K."/>
            <person name="Huang W."/>
            <person name="Kawashima T."/>
            <person name="Lemaire P."/>
            <person name="Martinez D."/>
            <person name="Meinertzhagen I.A."/>
            <person name="Necula S."/>
            <person name="Nonaka M."/>
            <person name="Putnam N."/>
            <person name="Rash S."/>
            <person name="Saiga H."/>
            <person name="Satake M."/>
            <person name="Terry A."/>
            <person name="Yamada L."/>
            <person name="Wang H.G."/>
            <person name="Awazu S."/>
            <person name="Azumi K."/>
            <person name="Boore J."/>
            <person name="Branno M."/>
            <person name="Chin-Bow S."/>
            <person name="DeSantis R."/>
            <person name="Doyle S."/>
            <person name="Francino P."/>
            <person name="Keys D.N."/>
            <person name="Haga S."/>
            <person name="Hayashi H."/>
            <person name="Hino K."/>
            <person name="Imai K.S."/>
            <person name="Inaba K."/>
            <person name="Kano S."/>
            <person name="Kobayashi K."/>
            <person name="Kobayashi M."/>
            <person name="Lee B.I."/>
            <person name="Makabe K.W."/>
            <person name="Manohar C."/>
            <person name="Matassi G."/>
            <person name="Medina M."/>
            <person name="Mochizuki Y."/>
            <person name="Mount S."/>
            <person name="Morishita T."/>
            <person name="Miura S."/>
            <person name="Nakayama A."/>
            <person name="Nishizaka S."/>
            <person name="Nomoto H."/>
            <person name="Ohta F."/>
            <person name="Oishi K."/>
            <person name="Rigoutsos I."/>
            <person name="Sano M."/>
            <person name="Sasaki A."/>
            <person name="Sasakura Y."/>
            <person name="Shoguchi E."/>
            <person name="Shin-i T."/>
            <person name="Spagnuolo A."/>
            <person name="Stainier D."/>
            <person name="Suzuki M.M."/>
            <person name="Tassy O."/>
            <person name="Takatori N."/>
            <person name="Tokuoka M."/>
            <person name="Yagi K."/>
            <person name="Yoshizaki F."/>
            <person name="Wada S."/>
            <person name="Zhang C."/>
            <person name="Hyatt P.D."/>
            <person name="Larimer F."/>
            <person name="Detter C."/>
            <person name="Doggett N."/>
            <person name="Glavina T."/>
            <person name="Hawkins T."/>
            <person name="Richardson P."/>
            <person name="Lucas S."/>
            <person name="Kohara Y."/>
            <person name="Levine M."/>
            <person name="Satoh N."/>
            <person name="Rokhsar D.S."/>
        </authorList>
    </citation>
    <scope>NUCLEOTIDE SEQUENCE [LARGE SCALE GENOMIC DNA]</scope>
</reference>
<sequence length="740" mass="83534">MSRLIVKNLPSKINEEKLKKEFEPYGTITDVKLMFSKSGKFRRFAFVGYQFTENADKAKSKLDKSLILNQKISVETCNDFGANDKVKEAFQRSKKNKTGTTAEKQQKKEATDLDFIKANTNSQLKDDDSDDETETPKMETMQFSVKMRGCPFNIKEKQIREFFFPITVKSLNVQKTDHGSRTGFVYVHFKTEEDREAALKHNGDYIKGRYIELFKQLAAKHQGKQGPYYEKAWMKKVAEGHQDCETEDISESGRLYVRNLPYTATEEDLENHFKSFGPLSEVSIPVDDMSKKSVGFGFITYMMPEHALKAFNSLDGTAFQGRMIHILPAKAKVEKRSSENPSDFKQGKQAALKQSSQSSHNWNALFMGTDAVVDALAEKYNGDKSEILTSTKQHTAAVRVALGETLLVQETREFLLKNGISLDAFSQPNAERSKTVIIAKNLPVGSTCSELREMFAKFAELGRVVLAPAGVTAVIECLKPAEAKLAFTKLAYRKFHHSPLYLEWAPVGTFKTNFKEFSGEAESTEVKEDSEEVENTEEDFTIFVKNLNFSTDEESLKTHFSSCGELKSCLISRKKTHKSNALLSMGYGFVCYARKKDGQKALKTLQGTMLDEHKLELKMSERKTNSNTSAKRRFQLDKKQASSKILVRNVPFQANSGEIESLFKSFGELKSVRMPKKVGSITAQAGSHRGFAFVDFLTKQEAKKAFEALCHSTHLYGRRLVLEWADAEEDSVEGLRKKTA</sequence>
<reference evidence="9" key="3">
    <citation type="submission" date="2025-08" db="UniProtKB">
        <authorList>
            <consortium name="Ensembl"/>
        </authorList>
    </citation>
    <scope>IDENTIFICATION</scope>
</reference>
<dbReference type="PROSITE" id="PS50102">
    <property type="entry name" value="RRM"/>
    <property type="match status" value="5"/>
</dbReference>
<dbReference type="InterPro" id="IPR012677">
    <property type="entry name" value="Nucleotide-bd_a/b_plait_sf"/>
</dbReference>
<comment type="similarity">
    <text evidence="2">Belongs to the RRM MRD1 family.</text>
</comment>
<dbReference type="FunFam" id="3.30.70.330:FF:000740">
    <property type="entry name" value="RNA binding motif protein 19"/>
    <property type="match status" value="1"/>
</dbReference>
<dbReference type="STRING" id="7719.ENSCINP00000035044"/>
<evidence type="ECO:0000256" key="7">
    <source>
        <dbReference type="SAM" id="MobiDB-lite"/>
    </source>
</evidence>
<dbReference type="HOGENOM" id="CLU_008479_1_0_1"/>
<dbReference type="InterPro" id="IPR034420">
    <property type="entry name" value="RBM19_RRM4"/>
</dbReference>
<evidence type="ECO:0000256" key="1">
    <source>
        <dbReference type="ARBA" id="ARBA00004123"/>
    </source>
</evidence>
<dbReference type="FunCoup" id="H2XZG0">
    <property type="interactions" value="527"/>
</dbReference>
<dbReference type="Proteomes" id="UP000008144">
    <property type="component" value="Chromosome 12"/>
</dbReference>
<dbReference type="FunFam" id="3.30.70.330:FF:000608">
    <property type="entry name" value="RNA binding motif protein 19"/>
    <property type="match status" value="1"/>
</dbReference>
<dbReference type="OMA" id="FNNTCIQ"/>
<evidence type="ECO:0000313" key="9">
    <source>
        <dbReference type="Ensembl" id="ENSCINP00000035044.1"/>
    </source>
</evidence>
<keyword evidence="3" id="KW-0677">Repeat</keyword>
<evidence type="ECO:0000256" key="3">
    <source>
        <dbReference type="ARBA" id="ARBA00022737"/>
    </source>
</evidence>
<dbReference type="CDD" id="cd12564">
    <property type="entry name" value="RRM1_RBM19"/>
    <property type="match status" value="1"/>
</dbReference>
<keyword evidence="5" id="KW-0539">Nucleus</keyword>
<evidence type="ECO:0000259" key="8">
    <source>
        <dbReference type="PROSITE" id="PS50102"/>
    </source>
</evidence>
<dbReference type="GO" id="GO:0005634">
    <property type="term" value="C:nucleus"/>
    <property type="evidence" value="ECO:0000318"/>
    <property type="project" value="GO_Central"/>
</dbReference>
<keyword evidence="4 6" id="KW-0694">RNA-binding</keyword>
<feature type="domain" description="RRM" evidence="8">
    <location>
        <begin position="540"/>
        <end position="622"/>
    </location>
</feature>
<dbReference type="PANTHER" id="PTHR48039">
    <property type="entry name" value="RNA-BINDING MOTIF PROTEIN 14B"/>
    <property type="match status" value="1"/>
</dbReference>
<dbReference type="FunFam" id="3.30.70.330:FF:000277">
    <property type="entry name" value="RNA binding motif protein 19"/>
    <property type="match status" value="1"/>
</dbReference>
<reference evidence="9" key="4">
    <citation type="submission" date="2025-09" db="UniProtKB">
        <authorList>
            <consortium name="Ensembl"/>
        </authorList>
    </citation>
    <scope>IDENTIFICATION</scope>
</reference>